<dbReference type="Gene3D" id="1.10.530.10">
    <property type="match status" value="1"/>
</dbReference>
<dbReference type="EMBL" id="FTOD01000007">
    <property type="protein sequence ID" value="SIS90492.1"/>
    <property type="molecule type" value="Genomic_DNA"/>
</dbReference>
<dbReference type="Proteomes" id="UP000186795">
    <property type="component" value="Unassembled WGS sequence"/>
</dbReference>
<keyword evidence="3" id="KW-1185">Reference proteome</keyword>
<protein>
    <submittedName>
        <fullName evidence="2">Uncharacterized protein</fullName>
    </submittedName>
</protein>
<accession>A0A1N7MWN5</accession>
<reference evidence="3" key="1">
    <citation type="submission" date="2017-01" db="EMBL/GenBank/DDBJ databases">
        <authorList>
            <person name="Varghese N."/>
            <person name="Submissions S."/>
        </authorList>
    </citation>
    <scope>NUCLEOTIDE SEQUENCE [LARGE SCALE GENOMIC DNA]</scope>
    <source>
        <strain evidence="3">DSM 45196</strain>
    </source>
</reference>
<feature type="region of interest" description="Disordered" evidence="1">
    <location>
        <begin position="41"/>
        <end position="70"/>
    </location>
</feature>
<evidence type="ECO:0000313" key="2">
    <source>
        <dbReference type="EMBL" id="SIS90492.1"/>
    </source>
</evidence>
<feature type="compositionally biased region" description="Polar residues" evidence="1">
    <location>
        <begin position="45"/>
        <end position="56"/>
    </location>
</feature>
<evidence type="ECO:0000313" key="3">
    <source>
        <dbReference type="Proteomes" id="UP000186795"/>
    </source>
</evidence>
<organism evidence="2 3">
    <name type="scientific">Kroppenstedtia eburnea</name>
    <dbReference type="NCBI Taxonomy" id="714067"/>
    <lineage>
        <taxon>Bacteria</taxon>
        <taxon>Bacillati</taxon>
        <taxon>Bacillota</taxon>
        <taxon>Bacilli</taxon>
        <taxon>Bacillales</taxon>
        <taxon>Thermoactinomycetaceae</taxon>
        <taxon>Kroppenstedtia</taxon>
    </lineage>
</organism>
<feature type="compositionally biased region" description="Basic and acidic residues" evidence="1">
    <location>
        <begin position="57"/>
        <end position="67"/>
    </location>
</feature>
<name>A0A1N7MWN5_9BACL</name>
<gene>
    <name evidence="2" type="ORF">SAMN05421790_107100</name>
</gene>
<sequence>MILAGILGGALILSKFMAHDGQLLLKDKIIAIINGSISGEKENENALSPPSSNQLKTTEHDGSENSSKKINTVNYVRDTPHSLTNTSFSLRNDCNPAAAHGCLNTKREKVEKEKYDELWDAVAKTYPGSRLRVFKRSLVERVLKEERDSIIAAGEKYDVPPEIIASIIVKEQITQSAPDWVNMMDTYVRGKGHSVGLGAIFPSTAQKVWDVVNPEGGKKYGIVKGGDTYETVKILADNDEANIHSIAVVLKHKAQQLYGKSVDLKELTEEQWRAVIGKYNAESPEKKNYSDKTVQYPAPTRSILGLD</sequence>
<evidence type="ECO:0000256" key="1">
    <source>
        <dbReference type="SAM" id="MobiDB-lite"/>
    </source>
</evidence>
<dbReference type="AlphaFoldDB" id="A0A1N7MWN5"/>
<proteinExistence type="predicted"/>